<reference evidence="3 4" key="1">
    <citation type="submission" date="2019-02" db="EMBL/GenBank/DDBJ databases">
        <title>Deep-cultivation of Planctomycetes and their phenomic and genomic characterization uncovers novel biology.</title>
        <authorList>
            <person name="Wiegand S."/>
            <person name="Jogler M."/>
            <person name="Boedeker C."/>
            <person name="Pinto D."/>
            <person name="Vollmers J."/>
            <person name="Rivas-Marin E."/>
            <person name="Kohn T."/>
            <person name="Peeters S.H."/>
            <person name="Heuer A."/>
            <person name="Rast P."/>
            <person name="Oberbeckmann S."/>
            <person name="Bunk B."/>
            <person name="Jeske O."/>
            <person name="Meyerdierks A."/>
            <person name="Storesund J.E."/>
            <person name="Kallscheuer N."/>
            <person name="Luecker S."/>
            <person name="Lage O.M."/>
            <person name="Pohl T."/>
            <person name="Merkel B.J."/>
            <person name="Hornburger P."/>
            <person name="Mueller R.-W."/>
            <person name="Bruemmer F."/>
            <person name="Labrenz M."/>
            <person name="Spormann A.M."/>
            <person name="Op den Camp H."/>
            <person name="Overmann J."/>
            <person name="Amann R."/>
            <person name="Jetten M.S.M."/>
            <person name="Mascher T."/>
            <person name="Medema M.H."/>
            <person name="Devos D.P."/>
            <person name="Kaster A.-K."/>
            <person name="Ovreas L."/>
            <person name="Rohde M."/>
            <person name="Galperin M.Y."/>
            <person name="Jogler C."/>
        </authorList>
    </citation>
    <scope>NUCLEOTIDE SEQUENCE [LARGE SCALE GENOMIC DNA]</scope>
    <source>
        <strain evidence="3 4">Mal52</strain>
    </source>
</reference>
<dbReference type="InterPro" id="IPR000683">
    <property type="entry name" value="Gfo/Idh/MocA-like_OxRdtase_N"/>
</dbReference>
<dbReference type="EMBL" id="CP036276">
    <property type="protein sequence ID" value="QDU47180.1"/>
    <property type="molecule type" value="Genomic_DNA"/>
</dbReference>
<keyword evidence="4" id="KW-1185">Reference proteome</keyword>
<keyword evidence="3" id="KW-0378">Hydrolase</keyword>
<dbReference type="InterPro" id="IPR050463">
    <property type="entry name" value="Gfo/Idh/MocA_oxidrdct_glycsds"/>
</dbReference>
<dbReference type="Pfam" id="PF19051">
    <property type="entry name" value="GFO_IDH_MocA_C2"/>
    <property type="match status" value="1"/>
</dbReference>
<proteinExistence type="predicted"/>
<dbReference type="RefSeq" id="WP_145379900.1">
    <property type="nucleotide sequence ID" value="NZ_CP036276.1"/>
</dbReference>
<dbReference type="EC" id="3.2.1.49" evidence="3"/>
<dbReference type="InterPro" id="IPR036291">
    <property type="entry name" value="NAD(P)-bd_dom_sf"/>
</dbReference>
<name>A0A517ZXI8_9PLAN</name>
<dbReference type="InterPro" id="IPR006311">
    <property type="entry name" value="TAT_signal"/>
</dbReference>
<feature type="domain" description="Gfo/Idh/MocA-like oxidoreductase N-terminal" evidence="1">
    <location>
        <begin position="39"/>
        <end position="162"/>
    </location>
</feature>
<dbReference type="GO" id="GO:0008456">
    <property type="term" value="F:alpha-N-acetylgalactosaminidase activity"/>
    <property type="evidence" value="ECO:0007669"/>
    <property type="project" value="UniProtKB-EC"/>
</dbReference>
<dbReference type="PANTHER" id="PTHR43818">
    <property type="entry name" value="BCDNA.GH03377"/>
    <property type="match status" value="1"/>
</dbReference>
<dbReference type="Pfam" id="PF01408">
    <property type="entry name" value="GFO_IDH_MocA"/>
    <property type="match status" value="1"/>
</dbReference>
<accession>A0A517ZXI8</accession>
<dbReference type="InterPro" id="IPR019546">
    <property type="entry name" value="TAT_signal_bac_arc"/>
</dbReference>
<gene>
    <name evidence="3" type="primary">nagA_3</name>
    <name evidence="3" type="ORF">Mal52_57080</name>
</gene>
<dbReference type="KEGG" id="sdyn:Mal52_57080"/>
<dbReference type="PROSITE" id="PS51318">
    <property type="entry name" value="TAT"/>
    <property type="match status" value="1"/>
</dbReference>
<evidence type="ECO:0000313" key="4">
    <source>
        <dbReference type="Proteomes" id="UP000319383"/>
    </source>
</evidence>
<keyword evidence="3" id="KW-0326">Glycosidase</keyword>
<dbReference type="InterPro" id="IPR043906">
    <property type="entry name" value="Gfo/Idh/MocA_OxRdtase_bact_C"/>
</dbReference>
<dbReference type="SUPFAM" id="SSF55347">
    <property type="entry name" value="Glyceraldehyde-3-phosphate dehydrogenase-like, C-terminal domain"/>
    <property type="match status" value="1"/>
</dbReference>
<feature type="domain" description="Gfo/Idh/MocA-like oxidoreductase bacterial type C-terminal" evidence="2">
    <location>
        <begin position="204"/>
        <end position="272"/>
    </location>
</feature>
<dbReference type="Gene3D" id="3.40.50.720">
    <property type="entry name" value="NAD(P)-binding Rossmann-like Domain"/>
    <property type="match status" value="1"/>
</dbReference>
<evidence type="ECO:0000259" key="1">
    <source>
        <dbReference type="Pfam" id="PF01408"/>
    </source>
</evidence>
<dbReference type="PANTHER" id="PTHR43818:SF5">
    <property type="entry name" value="OXIDOREDUCTASE FAMILY PROTEIN"/>
    <property type="match status" value="1"/>
</dbReference>
<protein>
    <submittedName>
        <fullName evidence="3">Alpha-N-acetylgalactosaminidase</fullName>
        <ecNumber evidence="3">3.2.1.49</ecNumber>
    </submittedName>
</protein>
<dbReference type="Proteomes" id="UP000319383">
    <property type="component" value="Chromosome"/>
</dbReference>
<sequence>MSIITRRRFLQTSTAAAGASLLLTGTQASGKVNGANDRVRIAVAGLNGRGKSHLQGWLGQKNVEVAYVIDPDQDVLDRTLKALAEKGVTNVKGAADVREALEDKNVDAISVATPNHWHSLITIWAAQHGKHVYVEKPMSHDIAEGRVAVEAQKKYGVVVQHGTQRRSNAQLAGLVKEIQDGKFGKLKISYGYCCKPRNGIGQKSPTTPPSNLNWDLWKGPAQIDQYHPNFVHYNWHWFWETGNGDMNNQGTHQLDVARWALDEDQTHPVRVMGMGGRFQWNDQGETPNTMFAVAEYPNGQYVYFNVRNVNYKNYKKQVLNEYYFEDGGKILPNPQAKHREGGDYWKYFAKGDTQGEVLTVADGDVTPGGNWGAFIAAVREGNPDMANGNALDAHYGCVLGHIMNNSYRLGVDVPFNSKAGKFGENTDAYEHFTALHDIMSKDVGLSAEDNKYTVGPWLTFDGAKERHTGDHAEAANSLLKDANTTGFEIPLLASL</sequence>
<dbReference type="Gene3D" id="3.30.360.10">
    <property type="entry name" value="Dihydrodipicolinate Reductase, domain 2"/>
    <property type="match status" value="1"/>
</dbReference>
<evidence type="ECO:0000259" key="2">
    <source>
        <dbReference type="Pfam" id="PF19051"/>
    </source>
</evidence>
<dbReference type="AlphaFoldDB" id="A0A517ZXI8"/>
<organism evidence="3 4">
    <name type="scientific">Symmachiella dynata</name>
    <dbReference type="NCBI Taxonomy" id="2527995"/>
    <lineage>
        <taxon>Bacteria</taxon>
        <taxon>Pseudomonadati</taxon>
        <taxon>Planctomycetota</taxon>
        <taxon>Planctomycetia</taxon>
        <taxon>Planctomycetales</taxon>
        <taxon>Planctomycetaceae</taxon>
        <taxon>Symmachiella</taxon>
    </lineage>
</organism>
<evidence type="ECO:0000313" key="3">
    <source>
        <dbReference type="EMBL" id="QDU47180.1"/>
    </source>
</evidence>
<dbReference type="SUPFAM" id="SSF51735">
    <property type="entry name" value="NAD(P)-binding Rossmann-fold domains"/>
    <property type="match status" value="1"/>
</dbReference>
<dbReference type="GO" id="GO:0000166">
    <property type="term" value="F:nucleotide binding"/>
    <property type="evidence" value="ECO:0007669"/>
    <property type="project" value="InterPro"/>
</dbReference>
<dbReference type="NCBIfam" id="TIGR01409">
    <property type="entry name" value="TAT_signal_seq"/>
    <property type="match status" value="1"/>
</dbReference>